<reference evidence="2" key="1">
    <citation type="journal article" date="2013" name="Genetics">
        <title>The draft genome and transcriptome of Panagrellus redivivus are shaped by the harsh demands of a free-living lifestyle.</title>
        <authorList>
            <person name="Srinivasan J."/>
            <person name="Dillman A.R."/>
            <person name="Macchietto M.G."/>
            <person name="Heikkinen L."/>
            <person name="Lakso M."/>
            <person name="Fracchia K.M."/>
            <person name="Antoshechkin I."/>
            <person name="Mortazavi A."/>
            <person name="Wong G."/>
            <person name="Sternberg P.W."/>
        </authorList>
    </citation>
    <scope>NUCLEOTIDE SEQUENCE [LARGE SCALE GENOMIC DNA]</scope>
    <source>
        <strain evidence="2">MT8872</strain>
    </source>
</reference>
<name>A0A7E4V625_PANRE</name>
<dbReference type="AlphaFoldDB" id="A0A7E4V625"/>
<reference evidence="3" key="2">
    <citation type="submission" date="2020-10" db="UniProtKB">
        <authorList>
            <consortium name="WormBaseParasite"/>
        </authorList>
    </citation>
    <scope>IDENTIFICATION</scope>
</reference>
<evidence type="ECO:0000256" key="1">
    <source>
        <dbReference type="SAM" id="Coils"/>
    </source>
</evidence>
<evidence type="ECO:0000313" key="2">
    <source>
        <dbReference type="Proteomes" id="UP000492821"/>
    </source>
</evidence>
<keyword evidence="2" id="KW-1185">Reference proteome</keyword>
<sequence>MTTKSVTGEAELDVVLAKLKSLEVELAASQAKVMALKTDVRAVKNLIADKRVKTSEKKKVAPAGEPIFETIFYTILVFHILMVLNCRFDKPWIPESEGFCSDLTYLVTKYEFRGTFGRNYDLSAGNFIILIGTKCGVVLSYVESVVNM</sequence>
<keyword evidence="1" id="KW-0175">Coiled coil</keyword>
<dbReference type="WBParaSite" id="Pan_g17049.t1">
    <property type="protein sequence ID" value="Pan_g17049.t1"/>
    <property type="gene ID" value="Pan_g17049"/>
</dbReference>
<evidence type="ECO:0000313" key="3">
    <source>
        <dbReference type="WBParaSite" id="Pan_g17049.t1"/>
    </source>
</evidence>
<organism evidence="2 3">
    <name type="scientific">Panagrellus redivivus</name>
    <name type="common">Microworm</name>
    <dbReference type="NCBI Taxonomy" id="6233"/>
    <lineage>
        <taxon>Eukaryota</taxon>
        <taxon>Metazoa</taxon>
        <taxon>Ecdysozoa</taxon>
        <taxon>Nematoda</taxon>
        <taxon>Chromadorea</taxon>
        <taxon>Rhabditida</taxon>
        <taxon>Tylenchina</taxon>
        <taxon>Panagrolaimomorpha</taxon>
        <taxon>Panagrolaimoidea</taxon>
        <taxon>Panagrolaimidae</taxon>
        <taxon>Panagrellus</taxon>
    </lineage>
</organism>
<proteinExistence type="predicted"/>
<dbReference type="Proteomes" id="UP000492821">
    <property type="component" value="Unassembled WGS sequence"/>
</dbReference>
<protein>
    <submittedName>
        <fullName evidence="3">PKcGMP_CC domain-containing protein</fullName>
    </submittedName>
</protein>
<feature type="coiled-coil region" evidence="1">
    <location>
        <begin position="12"/>
        <end position="39"/>
    </location>
</feature>
<accession>A0A7E4V625</accession>